<dbReference type="CDD" id="cd16356">
    <property type="entry name" value="PsjN_like"/>
    <property type="match status" value="1"/>
</dbReference>
<gene>
    <name evidence="2" type="ORF">ACFSCV_10205</name>
</gene>
<protein>
    <submittedName>
        <fullName evidence="2">VOC family protein</fullName>
    </submittedName>
</protein>
<organism evidence="2 3">
    <name type="scientific">Methylopila henanensis</name>
    <dbReference type="NCBI Taxonomy" id="873516"/>
    <lineage>
        <taxon>Bacteria</taxon>
        <taxon>Pseudomonadati</taxon>
        <taxon>Pseudomonadota</taxon>
        <taxon>Alphaproteobacteria</taxon>
        <taxon>Hyphomicrobiales</taxon>
        <taxon>Methylopilaceae</taxon>
        <taxon>Methylopila</taxon>
    </lineage>
</organism>
<dbReference type="EMBL" id="JBHUER010000007">
    <property type="protein sequence ID" value="MFD1703375.1"/>
    <property type="molecule type" value="Genomic_DNA"/>
</dbReference>
<evidence type="ECO:0000313" key="2">
    <source>
        <dbReference type="EMBL" id="MFD1703375.1"/>
    </source>
</evidence>
<comment type="caution">
    <text evidence="2">The sequence shown here is derived from an EMBL/GenBank/DDBJ whole genome shotgun (WGS) entry which is preliminary data.</text>
</comment>
<dbReference type="Gene3D" id="3.10.180.10">
    <property type="entry name" value="2,3-Dihydroxybiphenyl 1,2-Dioxygenase, domain 1"/>
    <property type="match status" value="1"/>
</dbReference>
<evidence type="ECO:0000259" key="1">
    <source>
        <dbReference type="PROSITE" id="PS51819"/>
    </source>
</evidence>
<dbReference type="PROSITE" id="PS51819">
    <property type="entry name" value="VOC"/>
    <property type="match status" value="1"/>
</dbReference>
<reference evidence="3" key="1">
    <citation type="journal article" date="2019" name="Int. J. Syst. Evol. Microbiol.">
        <title>The Global Catalogue of Microorganisms (GCM) 10K type strain sequencing project: providing services to taxonomists for standard genome sequencing and annotation.</title>
        <authorList>
            <consortium name="The Broad Institute Genomics Platform"/>
            <consortium name="The Broad Institute Genome Sequencing Center for Infectious Disease"/>
            <person name="Wu L."/>
            <person name="Ma J."/>
        </authorList>
    </citation>
    <scope>NUCLEOTIDE SEQUENCE [LARGE SCALE GENOMIC DNA]</scope>
    <source>
        <strain evidence="3">KCTC 23707</strain>
    </source>
</reference>
<dbReference type="InterPro" id="IPR037523">
    <property type="entry name" value="VOC_core"/>
</dbReference>
<dbReference type="Pfam" id="PF00903">
    <property type="entry name" value="Glyoxalase"/>
    <property type="match status" value="1"/>
</dbReference>
<accession>A0ABW4KB98</accession>
<dbReference type="InterPro" id="IPR004360">
    <property type="entry name" value="Glyas_Fos-R_dOase_dom"/>
</dbReference>
<name>A0ABW4KB98_9HYPH</name>
<dbReference type="Proteomes" id="UP001597308">
    <property type="component" value="Unassembled WGS sequence"/>
</dbReference>
<dbReference type="RefSeq" id="WP_378799484.1">
    <property type="nucleotide sequence ID" value="NZ_JBHUER010000007.1"/>
</dbReference>
<evidence type="ECO:0000313" key="3">
    <source>
        <dbReference type="Proteomes" id="UP001597308"/>
    </source>
</evidence>
<dbReference type="InterPro" id="IPR029068">
    <property type="entry name" value="Glyas_Bleomycin-R_OHBP_Dase"/>
</dbReference>
<feature type="domain" description="VOC" evidence="1">
    <location>
        <begin position="1"/>
        <end position="125"/>
    </location>
</feature>
<dbReference type="SUPFAM" id="SSF54593">
    <property type="entry name" value="Glyoxalase/Bleomycin resistance protein/Dihydroxybiphenyl dioxygenase"/>
    <property type="match status" value="1"/>
</dbReference>
<proteinExistence type="predicted"/>
<keyword evidence="3" id="KW-1185">Reference proteome</keyword>
<sequence>MLSYVNIFAQDVEKLSGFYRDVFGFEEIEEIRSPIFVGLRTGQSNLGFNAPDAYDLLQLSEFKDPTGVNFLLNFDVESVGDVDRMTPLAVGLGARLIKPPYKTYYNWYQSVLLDPEENVFRINKML</sequence>